<keyword evidence="1" id="KW-0732">Signal</keyword>
<dbReference type="InterPro" id="IPR052544">
    <property type="entry name" value="Bacteriocin_Proc_Enz"/>
</dbReference>
<evidence type="ECO:0000313" key="4">
    <source>
        <dbReference type="Proteomes" id="UP000184509"/>
    </source>
</evidence>
<evidence type="ECO:0000259" key="2">
    <source>
        <dbReference type="Pfam" id="PF00881"/>
    </source>
</evidence>
<protein>
    <submittedName>
        <fullName evidence="3">Nitroreductase family protein</fullName>
    </submittedName>
</protein>
<feature type="signal peptide" evidence="1">
    <location>
        <begin position="1"/>
        <end position="18"/>
    </location>
</feature>
<dbReference type="Proteomes" id="UP000184509">
    <property type="component" value="Unassembled WGS sequence"/>
</dbReference>
<feature type="chain" id="PRO_5012996870" evidence="1">
    <location>
        <begin position="19"/>
        <end position="192"/>
    </location>
</feature>
<evidence type="ECO:0000313" key="3">
    <source>
        <dbReference type="EMBL" id="SHF95401.1"/>
    </source>
</evidence>
<dbReference type="PANTHER" id="PTHR43745:SF2">
    <property type="entry name" value="NITROREDUCTASE MJ1384-RELATED"/>
    <property type="match status" value="1"/>
</dbReference>
<dbReference type="Gene3D" id="3.40.109.10">
    <property type="entry name" value="NADH Oxidase"/>
    <property type="match status" value="1"/>
</dbReference>
<dbReference type="PANTHER" id="PTHR43745">
    <property type="entry name" value="NITROREDUCTASE MJ1384-RELATED"/>
    <property type="match status" value="1"/>
</dbReference>
<dbReference type="GO" id="GO:0016491">
    <property type="term" value="F:oxidoreductase activity"/>
    <property type="evidence" value="ECO:0007669"/>
    <property type="project" value="InterPro"/>
</dbReference>
<gene>
    <name evidence="3" type="ORF">SAMN05444405_11814</name>
</gene>
<dbReference type="CDD" id="cd02142">
    <property type="entry name" value="McbC_SagB-like_oxidoreductase"/>
    <property type="match status" value="1"/>
</dbReference>
<sequence>MKRSVFLMLFFVAVSCAAQELKPIKLNAPDLKRTVTLMNAFSNRKSTRTFSDKMLSHQDLSDLLWAANGINRPKEGKRTAPSARNKQDIKVYVCMAEGNYLYNASTSTLDPISKDDVRPMKAPICLILVSDNNESWGALDAGIVSQNISLFCSGADLATVCRASMNKEELKKALNLTDKQTLYLNHPVGYFK</sequence>
<dbReference type="AlphaFoldDB" id="A0A1M5FW19"/>
<dbReference type="OrthoDB" id="9802775at2"/>
<name>A0A1M5FW19_9BACE</name>
<dbReference type="InterPro" id="IPR029479">
    <property type="entry name" value="Nitroreductase"/>
</dbReference>
<proteinExistence type="predicted"/>
<accession>A0A1M5FW19</accession>
<organism evidence="3 4">
    <name type="scientific">Bacteroides luti</name>
    <dbReference type="NCBI Taxonomy" id="1297750"/>
    <lineage>
        <taxon>Bacteria</taxon>
        <taxon>Pseudomonadati</taxon>
        <taxon>Bacteroidota</taxon>
        <taxon>Bacteroidia</taxon>
        <taxon>Bacteroidales</taxon>
        <taxon>Bacteroidaceae</taxon>
        <taxon>Bacteroides</taxon>
    </lineage>
</organism>
<keyword evidence="4" id="KW-1185">Reference proteome</keyword>
<dbReference type="STRING" id="1297750.SAMN05444405_11814"/>
<dbReference type="InterPro" id="IPR000415">
    <property type="entry name" value="Nitroreductase-like"/>
</dbReference>
<dbReference type="EMBL" id="FQTV01000018">
    <property type="protein sequence ID" value="SHF95401.1"/>
    <property type="molecule type" value="Genomic_DNA"/>
</dbReference>
<reference evidence="3 4" key="1">
    <citation type="submission" date="2016-11" db="EMBL/GenBank/DDBJ databases">
        <authorList>
            <person name="Jaros S."/>
            <person name="Januszkiewicz K."/>
            <person name="Wedrychowicz H."/>
        </authorList>
    </citation>
    <scope>NUCLEOTIDE SEQUENCE [LARGE SCALE GENOMIC DNA]</scope>
    <source>
        <strain evidence="3 4">DSM 26991</strain>
    </source>
</reference>
<dbReference type="SUPFAM" id="SSF55469">
    <property type="entry name" value="FMN-dependent nitroreductase-like"/>
    <property type="match status" value="1"/>
</dbReference>
<evidence type="ECO:0000256" key="1">
    <source>
        <dbReference type="SAM" id="SignalP"/>
    </source>
</evidence>
<dbReference type="PROSITE" id="PS51257">
    <property type="entry name" value="PROKAR_LIPOPROTEIN"/>
    <property type="match status" value="1"/>
</dbReference>
<feature type="domain" description="Nitroreductase" evidence="2">
    <location>
        <begin position="43"/>
        <end position="190"/>
    </location>
</feature>
<dbReference type="RefSeq" id="WP_073403575.1">
    <property type="nucleotide sequence ID" value="NZ_FQTV01000018.1"/>
</dbReference>
<dbReference type="Pfam" id="PF00881">
    <property type="entry name" value="Nitroreductase"/>
    <property type="match status" value="1"/>
</dbReference>